<keyword evidence="2" id="KW-1185">Reference proteome</keyword>
<gene>
    <name evidence="1" type="primary">mip_2</name>
    <name evidence="1" type="ORF">Plo01_26940</name>
</gene>
<dbReference type="PANTHER" id="PTHR35446:SF3">
    <property type="entry name" value="CMD DOMAIN-CONTAINING PROTEIN"/>
    <property type="match status" value="1"/>
</dbReference>
<dbReference type="RefSeq" id="WP_203890864.1">
    <property type="nucleotide sequence ID" value="NZ_BOOH01000019.1"/>
</dbReference>
<evidence type="ECO:0000313" key="2">
    <source>
        <dbReference type="Proteomes" id="UP000616724"/>
    </source>
</evidence>
<dbReference type="SUPFAM" id="SSF69118">
    <property type="entry name" value="AhpD-like"/>
    <property type="match status" value="1"/>
</dbReference>
<dbReference type="AlphaFoldDB" id="A0A8J3W571"/>
<dbReference type="PANTHER" id="PTHR35446">
    <property type="entry name" value="SI:CH211-175M2.5"/>
    <property type="match status" value="1"/>
</dbReference>
<dbReference type="EMBL" id="BOOH01000019">
    <property type="protein sequence ID" value="GIH76265.1"/>
    <property type="molecule type" value="Genomic_DNA"/>
</dbReference>
<dbReference type="Gene3D" id="1.20.1290.10">
    <property type="entry name" value="AhpD-like"/>
    <property type="match status" value="1"/>
</dbReference>
<dbReference type="InterPro" id="IPR029032">
    <property type="entry name" value="AhpD-like"/>
</dbReference>
<proteinExistence type="predicted"/>
<organism evidence="1 2">
    <name type="scientific">Planobispora longispora</name>
    <dbReference type="NCBI Taxonomy" id="28887"/>
    <lineage>
        <taxon>Bacteria</taxon>
        <taxon>Bacillati</taxon>
        <taxon>Actinomycetota</taxon>
        <taxon>Actinomycetes</taxon>
        <taxon>Streptosporangiales</taxon>
        <taxon>Streptosporangiaceae</taxon>
        <taxon>Planobispora</taxon>
    </lineage>
</organism>
<protein>
    <submittedName>
        <fullName evidence="1">Alkyl hydroperoxide reductase AhpD</fullName>
    </submittedName>
</protein>
<evidence type="ECO:0000313" key="1">
    <source>
        <dbReference type="EMBL" id="GIH76265.1"/>
    </source>
</evidence>
<comment type="caution">
    <text evidence="1">The sequence shown here is derived from an EMBL/GenBank/DDBJ whole genome shotgun (WGS) entry which is preliminary data.</text>
</comment>
<accession>A0A8J3W571</accession>
<name>A0A8J3W571_9ACTN</name>
<reference evidence="1 2" key="1">
    <citation type="submission" date="2021-01" db="EMBL/GenBank/DDBJ databases">
        <title>Whole genome shotgun sequence of Planobispora longispora NBRC 13918.</title>
        <authorList>
            <person name="Komaki H."/>
            <person name="Tamura T."/>
        </authorList>
    </citation>
    <scope>NUCLEOTIDE SEQUENCE [LARGE SCALE GENOMIC DNA]</scope>
    <source>
        <strain evidence="1 2">NBRC 13918</strain>
    </source>
</reference>
<sequence>MQGLPLIDPDTATGAARAQLTAARRVLGVTPNLARAMAHNPPVLAGYLAAVDGLRNGRLTPGDQAGLALLAAQHHRSEYALSMHAFLAEKVVGLTAPELTAARRGEGSPALAYAATLLRGGAAPQAHGLSPAQVAEVVAHLAVNHFTSCFTTAAHVPLDWPRVALP</sequence>
<dbReference type="Proteomes" id="UP000616724">
    <property type="component" value="Unassembled WGS sequence"/>
</dbReference>